<evidence type="ECO:0000313" key="2">
    <source>
        <dbReference type="EMBL" id="GAA3950865.1"/>
    </source>
</evidence>
<name>A0ABP7NP47_9ACTN</name>
<feature type="region of interest" description="Disordered" evidence="1">
    <location>
        <begin position="188"/>
        <end position="221"/>
    </location>
</feature>
<sequence length="250" mass="25463">MLNFCAKWVKIRRMDLNLSKRSIALRVSAVVFAGAALSTLSGFGAGSAHAAPGGNLPNDCRQFSQDGGTTWGSQNVVTWSADRPVPGGEVTHARFLVKNVCEEPAKLQVFLGNWSISGNGSANVRANAGAAKSVVVPMNGTPGKLVVETGRLTQNTPVAVELFIGIPASETRQGFTITPDWGIALEEVSGDAPVDPGDPDPGNPGNPGDGDGSSAGSLDLFGSLGGATGSLDSLLAAQTLQAPAVQAAGR</sequence>
<gene>
    <name evidence="2" type="ORF">GCM10022231_05690</name>
</gene>
<comment type="caution">
    <text evidence="2">The sequence shown here is derived from an EMBL/GenBank/DDBJ whole genome shotgun (WGS) entry which is preliminary data.</text>
</comment>
<evidence type="ECO:0008006" key="4">
    <source>
        <dbReference type="Google" id="ProtNLM"/>
    </source>
</evidence>
<organism evidence="2 3">
    <name type="scientific">Gordonia caeni</name>
    <dbReference type="NCBI Taxonomy" id="1007097"/>
    <lineage>
        <taxon>Bacteria</taxon>
        <taxon>Bacillati</taxon>
        <taxon>Actinomycetota</taxon>
        <taxon>Actinomycetes</taxon>
        <taxon>Mycobacteriales</taxon>
        <taxon>Gordoniaceae</taxon>
        <taxon>Gordonia</taxon>
    </lineage>
</organism>
<evidence type="ECO:0000256" key="1">
    <source>
        <dbReference type="SAM" id="MobiDB-lite"/>
    </source>
</evidence>
<evidence type="ECO:0000313" key="3">
    <source>
        <dbReference type="Proteomes" id="UP001418444"/>
    </source>
</evidence>
<proteinExistence type="predicted"/>
<dbReference type="EMBL" id="BAAAZW010000002">
    <property type="protein sequence ID" value="GAA3950865.1"/>
    <property type="molecule type" value="Genomic_DNA"/>
</dbReference>
<dbReference type="Proteomes" id="UP001418444">
    <property type="component" value="Unassembled WGS sequence"/>
</dbReference>
<keyword evidence="3" id="KW-1185">Reference proteome</keyword>
<accession>A0ABP7NP47</accession>
<reference evidence="3" key="1">
    <citation type="journal article" date="2019" name="Int. J. Syst. Evol. Microbiol.">
        <title>The Global Catalogue of Microorganisms (GCM) 10K type strain sequencing project: providing services to taxonomists for standard genome sequencing and annotation.</title>
        <authorList>
            <consortium name="The Broad Institute Genomics Platform"/>
            <consortium name="The Broad Institute Genome Sequencing Center for Infectious Disease"/>
            <person name="Wu L."/>
            <person name="Ma J."/>
        </authorList>
    </citation>
    <scope>NUCLEOTIDE SEQUENCE [LARGE SCALE GENOMIC DNA]</scope>
    <source>
        <strain evidence="3">JCM 16923</strain>
    </source>
</reference>
<protein>
    <recommendedName>
        <fullName evidence="4">Secreted protein</fullName>
    </recommendedName>
</protein>